<feature type="transmembrane region" description="Helical" evidence="7">
    <location>
        <begin position="166"/>
        <end position="184"/>
    </location>
</feature>
<dbReference type="PANTHER" id="PTHR30474">
    <property type="entry name" value="CELL CYCLE PROTEIN"/>
    <property type="match status" value="1"/>
</dbReference>
<dbReference type="GO" id="GO:0008360">
    <property type="term" value="P:regulation of cell shape"/>
    <property type="evidence" value="ECO:0007669"/>
    <property type="project" value="UniProtKB-KW"/>
</dbReference>
<evidence type="ECO:0000313" key="8">
    <source>
        <dbReference type="EMBL" id="AGS33510.1"/>
    </source>
</evidence>
<accession>S5SZ38</accession>
<dbReference type="KEGG" id="cmd:B841_00135"/>
<dbReference type="STRING" id="1224163.B841_00135"/>
<feature type="transmembrane region" description="Helical" evidence="7">
    <location>
        <begin position="251"/>
        <end position="270"/>
    </location>
</feature>
<sequence length="467" mass="49608">MIMSRLLSRRTELGLLVLATVVLALMLVSLELSQGNALTTDMLWLIGGFIAVFAIAHFVICFAAPHADQIMLPIAAVLNAIGLVMIYRLDLASGGALASRQVLWTLVGVVLMVAVLFILSDHRTLTRYSYLLGLAGIILLALPLVWPQPPGAEARIWIWVGPLSVQPGEFSKILLLLFFAQLLTQKRALFTVAGYRFLGITFPRLRDLAPILAVWFIVIMIMAVSNDFGPALLLFITVLGMLYMATGRVSWLVIGLVLIAVGGTAVYAVSGKIQERVTNFLDPIGNYDTTGYQLSQALFGMSWGGLTGTGLGEGHPETVPVAHSDFILAAIGEELGLIGLAAVLVLFAVLVARGFRAALTVRDSYGKLVAAGLSLTIAVQVFVVTGGVTALMPMTGLTTPFMSAGGSALMANYVLLGLLLVISNSARRPKEQDAAEAAQRQLSAGDPASPGTAMIPVADPKARGSRR</sequence>
<evidence type="ECO:0000313" key="9">
    <source>
        <dbReference type="Proteomes" id="UP000015388"/>
    </source>
</evidence>
<dbReference type="EMBL" id="CP003924">
    <property type="protein sequence ID" value="AGS33510.1"/>
    <property type="molecule type" value="Genomic_DNA"/>
</dbReference>
<reference evidence="8 9" key="1">
    <citation type="submission" date="2012-11" db="EMBL/GenBank/DDBJ databases">
        <title>The complete genome sequence of Corynebacterium maris Coryn-1 (=DSM 45190).</title>
        <authorList>
            <person name="Schaffert L."/>
            <person name="Albersmeier A."/>
            <person name="Kalinowski J."/>
            <person name="Ruckert C."/>
        </authorList>
    </citation>
    <scope>NUCLEOTIDE SEQUENCE [LARGE SCALE GENOMIC DNA]</scope>
    <source>
        <strain evidence="9">Coryn-1</strain>
    </source>
</reference>
<evidence type="ECO:0000256" key="5">
    <source>
        <dbReference type="ARBA" id="ARBA00023136"/>
    </source>
</evidence>
<dbReference type="AlphaFoldDB" id="S5SZ38"/>
<evidence type="ECO:0000256" key="7">
    <source>
        <dbReference type="SAM" id="Phobius"/>
    </source>
</evidence>
<organism evidence="8 9">
    <name type="scientific">Corynebacterium maris DSM 45190</name>
    <dbReference type="NCBI Taxonomy" id="1224163"/>
    <lineage>
        <taxon>Bacteria</taxon>
        <taxon>Bacillati</taxon>
        <taxon>Actinomycetota</taxon>
        <taxon>Actinomycetes</taxon>
        <taxon>Mycobacteriales</taxon>
        <taxon>Corynebacteriaceae</taxon>
        <taxon>Corynebacterium</taxon>
    </lineage>
</organism>
<gene>
    <name evidence="8" type="ORF">B841_00135</name>
</gene>
<feature type="transmembrane region" description="Helical" evidence="7">
    <location>
        <begin position="368"/>
        <end position="392"/>
    </location>
</feature>
<name>S5SZ38_9CORY</name>
<dbReference type="HOGENOM" id="CLU_029243_3_1_11"/>
<feature type="transmembrane region" description="Helical" evidence="7">
    <location>
        <begin position="128"/>
        <end position="146"/>
    </location>
</feature>
<feature type="transmembrane region" description="Helical" evidence="7">
    <location>
        <begin position="43"/>
        <end position="63"/>
    </location>
</feature>
<proteinExistence type="predicted"/>
<evidence type="ECO:0000256" key="1">
    <source>
        <dbReference type="ARBA" id="ARBA00004141"/>
    </source>
</evidence>
<feature type="transmembrane region" description="Helical" evidence="7">
    <location>
        <begin position="335"/>
        <end position="356"/>
    </location>
</feature>
<dbReference type="eggNOG" id="COG0772">
    <property type="taxonomic scope" value="Bacteria"/>
</dbReference>
<keyword evidence="4 7" id="KW-1133">Transmembrane helix</keyword>
<dbReference type="GO" id="GO:0032153">
    <property type="term" value="C:cell division site"/>
    <property type="evidence" value="ECO:0007669"/>
    <property type="project" value="TreeGrafter"/>
</dbReference>
<comment type="subcellular location">
    <subcellularLocation>
        <location evidence="1">Membrane</location>
        <topology evidence="1">Multi-pass membrane protein</topology>
    </subcellularLocation>
</comment>
<dbReference type="Proteomes" id="UP000015388">
    <property type="component" value="Chromosome"/>
</dbReference>
<keyword evidence="2 7" id="KW-0812">Transmembrane</keyword>
<evidence type="ECO:0000256" key="3">
    <source>
        <dbReference type="ARBA" id="ARBA00022960"/>
    </source>
</evidence>
<dbReference type="GO" id="GO:0005886">
    <property type="term" value="C:plasma membrane"/>
    <property type="evidence" value="ECO:0007669"/>
    <property type="project" value="TreeGrafter"/>
</dbReference>
<keyword evidence="3" id="KW-0133">Cell shape</keyword>
<dbReference type="InterPro" id="IPR001182">
    <property type="entry name" value="FtsW/RodA"/>
</dbReference>
<dbReference type="Pfam" id="PF01098">
    <property type="entry name" value="FTSW_RODA_SPOVE"/>
    <property type="match status" value="1"/>
</dbReference>
<keyword evidence="8" id="KW-0131">Cell cycle</keyword>
<keyword evidence="9" id="KW-1185">Reference proteome</keyword>
<feature type="region of interest" description="Disordered" evidence="6">
    <location>
        <begin position="431"/>
        <end position="467"/>
    </location>
</feature>
<dbReference type="GO" id="GO:0015648">
    <property type="term" value="F:lipid-linked peptidoglycan transporter activity"/>
    <property type="evidence" value="ECO:0007669"/>
    <property type="project" value="TreeGrafter"/>
</dbReference>
<dbReference type="PANTHER" id="PTHR30474:SF3">
    <property type="entry name" value="PEPTIDOGLYCAN GLYCOSYLTRANSFERASE RODA"/>
    <property type="match status" value="1"/>
</dbReference>
<protein>
    <submittedName>
        <fullName evidence="8">Cell division protein</fullName>
    </submittedName>
</protein>
<dbReference type="GO" id="GO:0051301">
    <property type="term" value="P:cell division"/>
    <property type="evidence" value="ECO:0007669"/>
    <property type="project" value="UniProtKB-KW"/>
</dbReference>
<feature type="transmembrane region" description="Helical" evidence="7">
    <location>
        <begin position="101"/>
        <end position="119"/>
    </location>
</feature>
<keyword evidence="5 7" id="KW-0472">Membrane</keyword>
<evidence type="ECO:0000256" key="4">
    <source>
        <dbReference type="ARBA" id="ARBA00022989"/>
    </source>
</evidence>
<feature type="transmembrane region" description="Helical" evidence="7">
    <location>
        <begin position="404"/>
        <end position="422"/>
    </location>
</feature>
<feature type="transmembrane region" description="Helical" evidence="7">
    <location>
        <begin position="70"/>
        <end position="89"/>
    </location>
</feature>
<keyword evidence="8" id="KW-0132">Cell division</keyword>
<evidence type="ECO:0000256" key="6">
    <source>
        <dbReference type="SAM" id="MobiDB-lite"/>
    </source>
</evidence>
<dbReference type="PATRIC" id="fig|1224163.3.peg.26"/>
<evidence type="ECO:0000256" key="2">
    <source>
        <dbReference type="ARBA" id="ARBA00022692"/>
    </source>
</evidence>